<dbReference type="Gene3D" id="3.30.450.20">
    <property type="entry name" value="PAS domain"/>
    <property type="match status" value="1"/>
</dbReference>
<dbReference type="CDD" id="cd00082">
    <property type="entry name" value="HisKA"/>
    <property type="match status" value="1"/>
</dbReference>
<dbReference type="PANTHER" id="PTHR43711">
    <property type="entry name" value="TWO-COMPONENT HISTIDINE KINASE"/>
    <property type="match status" value="1"/>
</dbReference>
<dbReference type="CDD" id="cd00075">
    <property type="entry name" value="HATPase"/>
    <property type="match status" value="1"/>
</dbReference>
<dbReference type="Gene3D" id="3.30.565.10">
    <property type="entry name" value="Histidine kinase-like ATPase, C-terminal domain"/>
    <property type="match status" value="1"/>
</dbReference>
<dbReference type="InterPro" id="IPR003594">
    <property type="entry name" value="HATPase_dom"/>
</dbReference>
<dbReference type="EC" id="2.7.13.3" evidence="3"/>
<dbReference type="PRINTS" id="PR00344">
    <property type="entry name" value="BCTRLSENSOR"/>
</dbReference>
<dbReference type="Pfam" id="PF00512">
    <property type="entry name" value="HisKA"/>
    <property type="match status" value="1"/>
</dbReference>
<dbReference type="Pfam" id="PF02518">
    <property type="entry name" value="HATPase_c"/>
    <property type="match status" value="1"/>
</dbReference>
<evidence type="ECO:0000313" key="10">
    <source>
        <dbReference type="EMBL" id="GIH43337.1"/>
    </source>
</evidence>
<keyword evidence="7" id="KW-0902">Two-component regulatory system</keyword>
<evidence type="ECO:0000256" key="6">
    <source>
        <dbReference type="ARBA" id="ARBA00022777"/>
    </source>
</evidence>
<evidence type="ECO:0000256" key="8">
    <source>
        <dbReference type="SAM" id="MobiDB-lite"/>
    </source>
</evidence>
<evidence type="ECO:0000256" key="2">
    <source>
        <dbReference type="ARBA" id="ARBA00004236"/>
    </source>
</evidence>
<protein>
    <recommendedName>
        <fullName evidence="3">histidine kinase</fullName>
        <ecNumber evidence="3">2.7.13.3</ecNumber>
    </recommendedName>
</protein>
<dbReference type="InterPro" id="IPR005467">
    <property type="entry name" value="His_kinase_dom"/>
</dbReference>
<evidence type="ECO:0000256" key="4">
    <source>
        <dbReference type="ARBA" id="ARBA00022553"/>
    </source>
</evidence>
<keyword evidence="5" id="KW-0808">Transferase</keyword>
<dbReference type="InterPro" id="IPR003661">
    <property type="entry name" value="HisK_dim/P_dom"/>
</dbReference>
<evidence type="ECO:0000259" key="9">
    <source>
        <dbReference type="PROSITE" id="PS50109"/>
    </source>
</evidence>
<keyword evidence="6" id="KW-0418">Kinase</keyword>
<dbReference type="InterPro" id="IPR013656">
    <property type="entry name" value="PAS_4"/>
</dbReference>
<accession>A0ABQ4G8E2</accession>
<sequence>MSSAVDYESVFKALAIPVAVLTPDAVIVAVNDAYLTMTRRAEADLIGRCVLSAFTFNPDADDPPALRGDELTRESLARALTTGEQVRTPVQRYDIETPGHPGEFEERYLSGVTVPVLGPDGEVRCLILQGEDITDFLRQLRLCGEHGVAGVRARLKEMETDVYARARDLQDLNGRLERAYRKQCETTSALHEAVERQRRLVFDLSHDLRNPIAALLAKLDVALSDSGADLRQSLCQLVRDVERLNAIVADMLELARLETAIPSACEPFDLGRLVLDELQRQPLTARVVPRVDPGVAVRACPVRFARLLGNLLSNADRHAASSIEVVVTAHPPDAVLEVVDDGAGIAPGDRERIFERLVRLDDARRRDPQGSGLGLSIAREIAQSFGGRLYADDSPTGARLVLRLPLASPQDPEESAPADRPGRPATP</sequence>
<dbReference type="CDD" id="cd00130">
    <property type="entry name" value="PAS"/>
    <property type="match status" value="1"/>
</dbReference>
<comment type="subcellular location">
    <subcellularLocation>
        <location evidence="2">Cell membrane</location>
    </subcellularLocation>
</comment>
<dbReference type="SUPFAM" id="SSF55874">
    <property type="entry name" value="ATPase domain of HSP90 chaperone/DNA topoisomerase II/histidine kinase"/>
    <property type="match status" value="1"/>
</dbReference>
<dbReference type="SMART" id="SM00388">
    <property type="entry name" value="HisKA"/>
    <property type="match status" value="1"/>
</dbReference>
<dbReference type="Proteomes" id="UP000603904">
    <property type="component" value="Unassembled WGS sequence"/>
</dbReference>
<dbReference type="RefSeq" id="WP_239104047.1">
    <property type="nucleotide sequence ID" value="NZ_BAAAGP010000028.1"/>
</dbReference>
<dbReference type="InterPro" id="IPR004358">
    <property type="entry name" value="Sig_transdc_His_kin-like_C"/>
</dbReference>
<evidence type="ECO:0000256" key="1">
    <source>
        <dbReference type="ARBA" id="ARBA00000085"/>
    </source>
</evidence>
<dbReference type="SMART" id="SM00387">
    <property type="entry name" value="HATPase_c"/>
    <property type="match status" value="1"/>
</dbReference>
<proteinExistence type="predicted"/>
<dbReference type="InterPro" id="IPR000014">
    <property type="entry name" value="PAS"/>
</dbReference>
<dbReference type="InterPro" id="IPR036097">
    <property type="entry name" value="HisK_dim/P_sf"/>
</dbReference>
<dbReference type="PROSITE" id="PS50109">
    <property type="entry name" value="HIS_KIN"/>
    <property type="match status" value="1"/>
</dbReference>
<organism evidence="10 11">
    <name type="scientific">Microbispora corallina</name>
    <dbReference type="NCBI Taxonomy" id="83302"/>
    <lineage>
        <taxon>Bacteria</taxon>
        <taxon>Bacillati</taxon>
        <taxon>Actinomycetota</taxon>
        <taxon>Actinomycetes</taxon>
        <taxon>Streptosporangiales</taxon>
        <taxon>Streptosporangiaceae</taxon>
        <taxon>Microbispora</taxon>
    </lineage>
</organism>
<name>A0ABQ4G8E2_9ACTN</name>
<evidence type="ECO:0000256" key="7">
    <source>
        <dbReference type="ARBA" id="ARBA00023012"/>
    </source>
</evidence>
<evidence type="ECO:0000313" key="11">
    <source>
        <dbReference type="Proteomes" id="UP000603904"/>
    </source>
</evidence>
<dbReference type="PANTHER" id="PTHR43711:SF1">
    <property type="entry name" value="HISTIDINE KINASE 1"/>
    <property type="match status" value="1"/>
</dbReference>
<evidence type="ECO:0000256" key="3">
    <source>
        <dbReference type="ARBA" id="ARBA00012438"/>
    </source>
</evidence>
<dbReference type="SUPFAM" id="SSF55785">
    <property type="entry name" value="PYP-like sensor domain (PAS domain)"/>
    <property type="match status" value="1"/>
</dbReference>
<keyword evidence="4" id="KW-0597">Phosphoprotein</keyword>
<feature type="region of interest" description="Disordered" evidence="8">
    <location>
        <begin position="404"/>
        <end position="427"/>
    </location>
</feature>
<keyword evidence="11" id="KW-1185">Reference proteome</keyword>
<dbReference type="Gene3D" id="1.10.287.130">
    <property type="match status" value="1"/>
</dbReference>
<dbReference type="EMBL" id="BOOC01000038">
    <property type="protein sequence ID" value="GIH43337.1"/>
    <property type="molecule type" value="Genomic_DNA"/>
</dbReference>
<dbReference type="InterPro" id="IPR050736">
    <property type="entry name" value="Sensor_HK_Regulatory"/>
</dbReference>
<evidence type="ECO:0000256" key="5">
    <source>
        <dbReference type="ARBA" id="ARBA00022679"/>
    </source>
</evidence>
<comment type="caution">
    <text evidence="10">The sequence shown here is derived from an EMBL/GenBank/DDBJ whole genome shotgun (WGS) entry which is preliminary data.</text>
</comment>
<dbReference type="Pfam" id="PF08448">
    <property type="entry name" value="PAS_4"/>
    <property type="match status" value="1"/>
</dbReference>
<dbReference type="InterPro" id="IPR035965">
    <property type="entry name" value="PAS-like_dom_sf"/>
</dbReference>
<feature type="domain" description="Histidine kinase" evidence="9">
    <location>
        <begin position="203"/>
        <end position="408"/>
    </location>
</feature>
<comment type="catalytic activity">
    <reaction evidence="1">
        <text>ATP + protein L-histidine = ADP + protein N-phospho-L-histidine.</text>
        <dbReference type="EC" id="2.7.13.3"/>
    </reaction>
</comment>
<dbReference type="InterPro" id="IPR036890">
    <property type="entry name" value="HATPase_C_sf"/>
</dbReference>
<dbReference type="SUPFAM" id="SSF47384">
    <property type="entry name" value="Homodimeric domain of signal transducing histidine kinase"/>
    <property type="match status" value="1"/>
</dbReference>
<gene>
    <name evidence="10" type="ORF">Mco01_63370</name>
</gene>
<reference evidence="10 11" key="1">
    <citation type="submission" date="2021-01" db="EMBL/GenBank/DDBJ databases">
        <title>Whole genome shotgun sequence of Microbispora corallina NBRC 16416.</title>
        <authorList>
            <person name="Komaki H."/>
            <person name="Tamura T."/>
        </authorList>
    </citation>
    <scope>NUCLEOTIDE SEQUENCE [LARGE SCALE GENOMIC DNA]</scope>
    <source>
        <strain evidence="10 11">NBRC 16416</strain>
    </source>
</reference>